<dbReference type="Proteomes" id="UP000500857">
    <property type="component" value="Chromosome"/>
</dbReference>
<dbReference type="SUPFAM" id="SSF52402">
    <property type="entry name" value="Adenine nucleotide alpha hydrolases-like"/>
    <property type="match status" value="2"/>
</dbReference>
<feature type="domain" description="UspA" evidence="2">
    <location>
        <begin position="1"/>
        <end position="133"/>
    </location>
</feature>
<dbReference type="RefSeq" id="WP_168571384.1">
    <property type="nucleotide sequence ID" value="NZ_CP051167.1"/>
</dbReference>
<dbReference type="EMBL" id="CP051167">
    <property type="protein sequence ID" value="QIZ73238.1"/>
    <property type="molecule type" value="Genomic_DNA"/>
</dbReference>
<organism evidence="3 4">
    <name type="scientific">Oxynema aestuarii AP17</name>
    <dbReference type="NCBI Taxonomy" id="2064643"/>
    <lineage>
        <taxon>Bacteria</taxon>
        <taxon>Bacillati</taxon>
        <taxon>Cyanobacteriota</taxon>
        <taxon>Cyanophyceae</taxon>
        <taxon>Oscillatoriophycideae</taxon>
        <taxon>Oscillatoriales</taxon>
        <taxon>Oscillatoriaceae</taxon>
        <taxon>Oxynema</taxon>
        <taxon>Oxynema aestuarii</taxon>
    </lineage>
</organism>
<reference evidence="3 4" key="1">
    <citation type="submission" date="2020-04" db="EMBL/GenBank/DDBJ databases">
        <authorList>
            <person name="Basu S."/>
            <person name="Maruthanayagam V."/>
            <person name="Chakraborty S."/>
            <person name="Pramanik A."/>
            <person name="Mukherjee J."/>
            <person name="Brink B."/>
        </authorList>
    </citation>
    <scope>NUCLEOTIDE SEQUENCE [LARGE SCALE GENOMIC DNA]</scope>
    <source>
        <strain evidence="3 4">AP17</strain>
    </source>
</reference>
<gene>
    <name evidence="3" type="ORF">HCG48_23750</name>
</gene>
<evidence type="ECO:0000256" key="1">
    <source>
        <dbReference type="ARBA" id="ARBA00008791"/>
    </source>
</evidence>
<dbReference type="Pfam" id="PF00582">
    <property type="entry name" value="Usp"/>
    <property type="match status" value="1"/>
</dbReference>
<evidence type="ECO:0000313" key="3">
    <source>
        <dbReference type="EMBL" id="QIZ73238.1"/>
    </source>
</evidence>
<dbReference type="Gene3D" id="3.40.50.620">
    <property type="entry name" value="HUPs"/>
    <property type="match status" value="2"/>
</dbReference>
<dbReference type="PANTHER" id="PTHR46268">
    <property type="entry name" value="STRESS RESPONSE PROTEIN NHAX"/>
    <property type="match status" value="1"/>
</dbReference>
<accession>A0A6H1U2Y2</accession>
<proteinExistence type="inferred from homology"/>
<keyword evidence="4" id="KW-1185">Reference proteome</keyword>
<dbReference type="PANTHER" id="PTHR46268:SF22">
    <property type="entry name" value="SENSOR PROTEIN KDPD-RELATED"/>
    <property type="match status" value="1"/>
</dbReference>
<dbReference type="CDD" id="cd00293">
    <property type="entry name" value="USP-like"/>
    <property type="match status" value="1"/>
</dbReference>
<name>A0A6H1U2Y2_9CYAN</name>
<protein>
    <submittedName>
        <fullName evidence="3">Universal stress protein</fullName>
    </submittedName>
</protein>
<dbReference type="KEGG" id="oxy:HCG48_23750"/>
<comment type="similarity">
    <text evidence="1">Belongs to the universal stress protein A family.</text>
</comment>
<evidence type="ECO:0000313" key="4">
    <source>
        <dbReference type="Proteomes" id="UP000500857"/>
    </source>
</evidence>
<evidence type="ECO:0000259" key="2">
    <source>
        <dbReference type="Pfam" id="PF00582"/>
    </source>
</evidence>
<dbReference type="AlphaFoldDB" id="A0A6H1U2Y2"/>
<dbReference type="InterPro" id="IPR014729">
    <property type="entry name" value="Rossmann-like_a/b/a_fold"/>
</dbReference>
<dbReference type="InterPro" id="IPR006016">
    <property type="entry name" value="UspA"/>
</dbReference>
<sequence length="293" mass="32904">MFRRLLVCTDFADGLHRLGNFLPNLAAGGIEQVVFLHAVPLWTKGQIPREDTEKMERARDRLSRSIPETVPEGVEVAVELLSGPPSDKIVKIAKKYQSDLIVLGTSHRNSLSENLFGSTTIELSGRTRIPLMTFPTELISALTSEELALRCQHLLRYIAIPYDGGDRSSETVERLKYYAKDRPANSLERCLLAWVVDAGVLHKIPKDEQLRKANETLVPIKADLEALGLQVDVEVRLGEPIVDILELAQMSDICAIAVSADNLSNLWDWLPSFRRELLRRSCEPIIFFPAHQD</sequence>